<name>A0A3Q9IQD0_9BACT</name>
<gene>
    <name evidence="2" type="ORF">D8S85_17595</name>
</gene>
<evidence type="ECO:0000313" key="2">
    <source>
        <dbReference type="EMBL" id="AZS31190.1"/>
    </source>
</evidence>
<dbReference type="PROSITE" id="PS51257">
    <property type="entry name" value="PROKAR_LIPOPROTEIN"/>
    <property type="match status" value="1"/>
</dbReference>
<dbReference type="AlphaFoldDB" id="A0A3Q9IQD0"/>
<feature type="chain" id="PRO_5018621214" description="Lipocalin-like domain-containing protein" evidence="1">
    <location>
        <begin position="21"/>
        <end position="268"/>
    </location>
</feature>
<reference evidence="2 3" key="1">
    <citation type="submission" date="2018-10" db="EMBL/GenBank/DDBJ databases">
        <title>Butyricimonas faecalis sp. nov., isolated from human faeces and emended description of the genus Butyricimonas.</title>
        <authorList>
            <person name="Le Roy T."/>
            <person name="Van der Smissen P."/>
            <person name="Paquot A."/>
            <person name="Delzenne N."/>
            <person name="Muccioli G."/>
            <person name="Collet J.-F."/>
            <person name="Cani P.D."/>
        </authorList>
    </citation>
    <scope>NUCLEOTIDE SEQUENCE [LARGE SCALE GENOMIC DNA]</scope>
    <source>
        <strain evidence="2 3">H184</strain>
    </source>
</reference>
<evidence type="ECO:0000313" key="3">
    <source>
        <dbReference type="Proteomes" id="UP000270673"/>
    </source>
</evidence>
<sequence>MKLKHFLFPMLLIFAGLGFTACSSGSSTSDEGDDDEPEKNLAKEARPFVGYWKTTGSTGGDYLFFGDGTCWFMKLEKWNKHSLLTGSKGSWNYDPATQILATTVGAQWQVTLPNENEWSGKSQSSDDSFKREQDKLEYLKLLLTYSSWKENKTDSTLSFGVWKSLATNSNEKYTEAFDGMEIMRRKDNSDINLGKGRYLELKHSGKDDYAFTYNLRECNSSYGKYSTKKLGTGTLTLKNPTSSTTCRIVLTGHINRTFTLTDVNMRKD</sequence>
<organism evidence="2 3">
    <name type="scientific">Butyricimonas faecalis</name>
    <dbReference type="NCBI Taxonomy" id="2093856"/>
    <lineage>
        <taxon>Bacteria</taxon>
        <taxon>Pseudomonadati</taxon>
        <taxon>Bacteroidota</taxon>
        <taxon>Bacteroidia</taxon>
        <taxon>Bacteroidales</taxon>
        <taxon>Odoribacteraceae</taxon>
        <taxon>Butyricimonas</taxon>
    </lineage>
</organism>
<feature type="signal peptide" evidence="1">
    <location>
        <begin position="1"/>
        <end position="20"/>
    </location>
</feature>
<evidence type="ECO:0000256" key="1">
    <source>
        <dbReference type="SAM" id="SignalP"/>
    </source>
</evidence>
<proteinExistence type="predicted"/>
<dbReference type="Proteomes" id="UP000270673">
    <property type="component" value="Chromosome"/>
</dbReference>
<dbReference type="EMBL" id="CP032819">
    <property type="protein sequence ID" value="AZS31190.1"/>
    <property type="molecule type" value="Genomic_DNA"/>
</dbReference>
<dbReference type="KEGG" id="buy:D8S85_17595"/>
<evidence type="ECO:0008006" key="4">
    <source>
        <dbReference type="Google" id="ProtNLM"/>
    </source>
</evidence>
<keyword evidence="1" id="KW-0732">Signal</keyword>
<protein>
    <recommendedName>
        <fullName evidence="4">Lipocalin-like domain-containing protein</fullName>
    </recommendedName>
</protein>
<dbReference type="RefSeq" id="WP_106481597.1">
    <property type="nucleotide sequence ID" value="NZ_CP032819.1"/>
</dbReference>
<accession>A0A3Q9IQD0</accession>
<keyword evidence="3" id="KW-1185">Reference proteome</keyword>